<evidence type="ECO:0000256" key="1">
    <source>
        <dbReference type="SAM" id="Phobius"/>
    </source>
</evidence>
<sequence>MHQDHEMHIRRRGRNFGLLAVLLGFIVIIFGVTVVKIRTGGFSEGFDHVARPALVPIEEADQ</sequence>
<keyword evidence="1" id="KW-0812">Transmembrane</keyword>
<dbReference type="Proteomes" id="UP000199110">
    <property type="component" value="Unassembled WGS sequence"/>
</dbReference>
<feature type="transmembrane region" description="Helical" evidence="1">
    <location>
        <begin position="16"/>
        <end position="37"/>
    </location>
</feature>
<keyword evidence="1" id="KW-1133">Transmembrane helix</keyword>
<accession>A0A1I3QH89</accession>
<reference evidence="2 3" key="1">
    <citation type="submission" date="2016-10" db="EMBL/GenBank/DDBJ databases">
        <authorList>
            <person name="de Groot N.N."/>
        </authorList>
    </citation>
    <scope>NUCLEOTIDE SEQUENCE [LARGE SCALE GENOMIC DNA]</scope>
    <source>
        <strain evidence="2 3">DSM 19073</strain>
    </source>
</reference>
<keyword evidence="3" id="KW-1185">Reference proteome</keyword>
<dbReference type="STRING" id="390807.SAMN04488095_2519"/>
<gene>
    <name evidence="2" type="ORF">SAMN04488095_2519</name>
</gene>
<keyword evidence="1" id="KW-0472">Membrane</keyword>
<dbReference type="EMBL" id="FORA01000003">
    <property type="protein sequence ID" value="SFJ32651.1"/>
    <property type="molecule type" value="Genomic_DNA"/>
</dbReference>
<evidence type="ECO:0008006" key="4">
    <source>
        <dbReference type="Google" id="ProtNLM"/>
    </source>
</evidence>
<evidence type="ECO:0000313" key="3">
    <source>
        <dbReference type="Proteomes" id="UP000199110"/>
    </source>
</evidence>
<dbReference type="RefSeq" id="WP_342707321.1">
    <property type="nucleotide sequence ID" value="NZ_FORA01000003.1"/>
</dbReference>
<organism evidence="2 3">
    <name type="scientific">Jannaschia pohangensis</name>
    <dbReference type="NCBI Taxonomy" id="390807"/>
    <lineage>
        <taxon>Bacteria</taxon>
        <taxon>Pseudomonadati</taxon>
        <taxon>Pseudomonadota</taxon>
        <taxon>Alphaproteobacteria</taxon>
        <taxon>Rhodobacterales</taxon>
        <taxon>Roseobacteraceae</taxon>
        <taxon>Jannaschia</taxon>
    </lineage>
</organism>
<proteinExistence type="predicted"/>
<dbReference type="AlphaFoldDB" id="A0A1I3QH89"/>
<name>A0A1I3QH89_9RHOB</name>
<protein>
    <recommendedName>
        <fullName evidence="4">Cytochrome C oxidase assembly protein</fullName>
    </recommendedName>
</protein>
<evidence type="ECO:0000313" key="2">
    <source>
        <dbReference type="EMBL" id="SFJ32651.1"/>
    </source>
</evidence>